<feature type="compositionally biased region" description="Acidic residues" evidence="1">
    <location>
        <begin position="125"/>
        <end position="137"/>
    </location>
</feature>
<accession>A0A5J4U8L9</accession>
<feature type="compositionally biased region" description="Acidic residues" evidence="1">
    <location>
        <begin position="175"/>
        <end position="209"/>
    </location>
</feature>
<evidence type="ECO:0000313" key="2">
    <source>
        <dbReference type="EMBL" id="KAA6366897.1"/>
    </source>
</evidence>
<sequence>MVIVATAQNAAVKAQINSTDQKYSKYWQRWILLNLQNFVNTLNIGSMCLKWSRQISDFFETWEIVVNLAFDFSDVPEGVEYELCEIDYADERLDDFPECPDNSDGIVAVDCEDAIEGACIDYAEDDEEDDDEKDNPDEFPVPIVPPEDPDESEDTEKSGPVVDKRDTYDCYTDANEVEDDEEEDEDEEEEDDDEDYDDNVQGNSEDEEYVISENGAIIILSSLFC</sequence>
<comment type="caution">
    <text evidence="2">The sequence shown here is derived from an EMBL/GenBank/DDBJ whole genome shotgun (WGS) entry which is preliminary data.</text>
</comment>
<reference evidence="2 3" key="1">
    <citation type="submission" date="2019-03" db="EMBL/GenBank/DDBJ databases">
        <title>Single cell metagenomics reveals metabolic interactions within the superorganism composed of flagellate Streblomastix strix and complex community of Bacteroidetes bacteria on its surface.</title>
        <authorList>
            <person name="Treitli S.C."/>
            <person name="Kolisko M."/>
            <person name="Husnik F."/>
            <person name="Keeling P."/>
            <person name="Hampl V."/>
        </authorList>
    </citation>
    <scope>NUCLEOTIDE SEQUENCE [LARGE SCALE GENOMIC DNA]</scope>
    <source>
        <strain evidence="2">ST1C</strain>
    </source>
</reference>
<dbReference type="Proteomes" id="UP000324800">
    <property type="component" value="Unassembled WGS sequence"/>
</dbReference>
<name>A0A5J4U8L9_9EUKA</name>
<proteinExistence type="predicted"/>
<protein>
    <submittedName>
        <fullName evidence="2">Uncharacterized protein</fullName>
    </submittedName>
</protein>
<evidence type="ECO:0000313" key="3">
    <source>
        <dbReference type="Proteomes" id="UP000324800"/>
    </source>
</evidence>
<organism evidence="2 3">
    <name type="scientific">Streblomastix strix</name>
    <dbReference type="NCBI Taxonomy" id="222440"/>
    <lineage>
        <taxon>Eukaryota</taxon>
        <taxon>Metamonada</taxon>
        <taxon>Preaxostyla</taxon>
        <taxon>Oxymonadida</taxon>
        <taxon>Streblomastigidae</taxon>
        <taxon>Streblomastix</taxon>
    </lineage>
</organism>
<dbReference type="AlphaFoldDB" id="A0A5J4U8L9"/>
<feature type="region of interest" description="Disordered" evidence="1">
    <location>
        <begin position="125"/>
        <end position="209"/>
    </location>
</feature>
<evidence type="ECO:0000256" key="1">
    <source>
        <dbReference type="SAM" id="MobiDB-lite"/>
    </source>
</evidence>
<dbReference type="EMBL" id="SNRW01018896">
    <property type="protein sequence ID" value="KAA6366897.1"/>
    <property type="molecule type" value="Genomic_DNA"/>
</dbReference>
<gene>
    <name evidence="2" type="ORF">EZS28_037576</name>
</gene>